<dbReference type="AlphaFoldDB" id="A0A645B4T0"/>
<reference evidence="1" key="1">
    <citation type="submission" date="2019-08" db="EMBL/GenBank/DDBJ databases">
        <authorList>
            <person name="Kucharzyk K."/>
            <person name="Murdoch R.W."/>
            <person name="Higgins S."/>
            <person name="Loffler F."/>
        </authorList>
    </citation>
    <scope>NUCLEOTIDE SEQUENCE</scope>
</reference>
<gene>
    <name evidence="1" type="ORF">SDC9_107248</name>
</gene>
<protein>
    <submittedName>
        <fullName evidence="1">Uncharacterized protein</fullName>
    </submittedName>
</protein>
<accession>A0A645B4T0</accession>
<comment type="caution">
    <text evidence="1">The sequence shown here is derived from an EMBL/GenBank/DDBJ whole genome shotgun (WGS) entry which is preliminary data.</text>
</comment>
<dbReference type="AntiFam" id="ANF00095">
    <property type="entry name" value="Shadow ORF (opposite ABC transporters)"/>
</dbReference>
<dbReference type="EMBL" id="VSSQ01017782">
    <property type="protein sequence ID" value="MPM60397.1"/>
    <property type="molecule type" value="Genomic_DNA"/>
</dbReference>
<name>A0A645B4T0_9ZZZZ</name>
<proteinExistence type="predicted"/>
<organism evidence="1">
    <name type="scientific">bioreactor metagenome</name>
    <dbReference type="NCBI Taxonomy" id="1076179"/>
    <lineage>
        <taxon>unclassified sequences</taxon>
        <taxon>metagenomes</taxon>
        <taxon>ecological metagenomes</taxon>
    </lineage>
</organism>
<evidence type="ECO:0000313" key="1">
    <source>
        <dbReference type="EMBL" id="MPM60397.1"/>
    </source>
</evidence>
<dbReference type="AntiFam" id="ANF00142">
    <property type="entry name" value="Shadow ORF (opposite yadG)"/>
</dbReference>
<sequence length="239" mass="24780">MFAAQHDGRLAAGWAAGRDGQIDVAEPHGGGIDDGDRQQVSGAEEVGYEGGARCAVNLLGGTQLLDVAAVQQGDPVAHGERLALVMGDEDHRRADPALQLAKLGLHLVAQLGVQIAQRLVEQQHAGLVGQCPGQGDPLLLAAGELPGAASGIVCQPHQVEHLIDAGGLLGFGNLAGLQPVGDILGDRQMREQRVVLEDQAEITAVGRGVGDIASVDDDLTCRWLHEAGDHIEQSRLAAA</sequence>